<gene>
    <name evidence="3" type="ORF">RNB18_21440</name>
</gene>
<dbReference type="EMBL" id="JAVREZ010000007">
    <property type="protein sequence ID" value="MDT0482733.1"/>
    <property type="molecule type" value="Genomic_DNA"/>
</dbReference>
<protein>
    <submittedName>
        <fullName evidence="3">Condensation domain-containing protein</fullName>
    </submittedName>
</protein>
<feature type="domain" description="Condensation" evidence="2">
    <location>
        <begin position="51"/>
        <end position="464"/>
    </location>
</feature>
<evidence type="ECO:0000256" key="1">
    <source>
        <dbReference type="SAM" id="MobiDB-lite"/>
    </source>
</evidence>
<evidence type="ECO:0000259" key="2">
    <source>
        <dbReference type="Pfam" id="PF00668"/>
    </source>
</evidence>
<dbReference type="PANTHER" id="PTHR45527">
    <property type="entry name" value="NONRIBOSOMAL PEPTIDE SYNTHETASE"/>
    <property type="match status" value="1"/>
</dbReference>
<sequence>MTGTHLSKTDLAARRRLEESLLRARRSRRTESPAPAADRQAGPTELRFRASVAQEGMWHSLRGGPGSTPALIAGGLRLTGPLDTAALEEAWNDVVARHDNLRSVLRMEDGCLTQVIAPSVRLTVPVVELAPGGLGHFTHQEVDQSFDLAVGPLARLRLLRVAPDEHIAFLIMHHIIGDGRSVEVMVRDLGACYLARTTKTEPALPPLPLRYGDFAAAHRSLVEGPRGAEVNAYWVARLQGAAPVELPTDLTPPAEPTPYGALRELAVPPEVFERLTQLARRARTTIYTLGLAAFQVTLARASGQRDICVRAPISYRDGTEVQDLVADFSNDVVVRTDLSANPTFDELIAKVGAETNRDFMYHDVPAHLLEPHLGDQGLLDRLFHVQFTAESEFDVAAALGALRVERVIPPMPYVSRPLSLRLRHDENSARSLAIYSTDVFSENRVVQLVEDFHAVLTEMTLHGDRHVLG</sequence>
<evidence type="ECO:0000313" key="3">
    <source>
        <dbReference type="EMBL" id="MDT0482733.1"/>
    </source>
</evidence>
<dbReference type="Gene3D" id="3.30.559.30">
    <property type="entry name" value="Nonribosomal peptide synthetase, condensation domain"/>
    <property type="match status" value="1"/>
</dbReference>
<dbReference type="Pfam" id="PF00668">
    <property type="entry name" value="Condensation"/>
    <property type="match status" value="1"/>
</dbReference>
<name>A0ABU2VB11_9ACTN</name>
<organism evidence="3 4">
    <name type="scientific">Streptomyces doebereineriae</name>
    <dbReference type="NCBI Taxonomy" id="3075528"/>
    <lineage>
        <taxon>Bacteria</taxon>
        <taxon>Bacillati</taxon>
        <taxon>Actinomycetota</taxon>
        <taxon>Actinomycetes</taxon>
        <taxon>Kitasatosporales</taxon>
        <taxon>Streptomycetaceae</taxon>
        <taxon>Streptomyces</taxon>
    </lineage>
</organism>
<dbReference type="CDD" id="cd19531">
    <property type="entry name" value="LCL_NRPS-like"/>
    <property type="match status" value="1"/>
</dbReference>
<proteinExistence type="predicted"/>
<dbReference type="Gene3D" id="3.30.559.10">
    <property type="entry name" value="Chloramphenicol acetyltransferase-like domain"/>
    <property type="match status" value="1"/>
</dbReference>
<dbReference type="InterPro" id="IPR023213">
    <property type="entry name" value="CAT-like_dom_sf"/>
</dbReference>
<dbReference type="PANTHER" id="PTHR45527:SF1">
    <property type="entry name" value="FATTY ACID SYNTHASE"/>
    <property type="match status" value="1"/>
</dbReference>
<accession>A0ABU2VB11</accession>
<dbReference type="RefSeq" id="WP_311715711.1">
    <property type="nucleotide sequence ID" value="NZ_JAVREZ010000007.1"/>
</dbReference>
<dbReference type="Proteomes" id="UP001183824">
    <property type="component" value="Unassembled WGS sequence"/>
</dbReference>
<comment type="caution">
    <text evidence="3">The sequence shown here is derived from an EMBL/GenBank/DDBJ whole genome shotgun (WGS) entry which is preliminary data.</text>
</comment>
<reference evidence="4" key="1">
    <citation type="submission" date="2023-07" db="EMBL/GenBank/DDBJ databases">
        <title>30 novel species of actinomycetes from the DSMZ collection.</title>
        <authorList>
            <person name="Nouioui I."/>
        </authorList>
    </citation>
    <scope>NUCLEOTIDE SEQUENCE [LARGE SCALE GENOMIC DNA]</scope>
    <source>
        <strain evidence="4">DSM 41640</strain>
    </source>
</reference>
<keyword evidence="4" id="KW-1185">Reference proteome</keyword>
<feature type="region of interest" description="Disordered" evidence="1">
    <location>
        <begin position="23"/>
        <end position="45"/>
    </location>
</feature>
<evidence type="ECO:0000313" key="4">
    <source>
        <dbReference type="Proteomes" id="UP001183824"/>
    </source>
</evidence>
<dbReference type="InterPro" id="IPR001242">
    <property type="entry name" value="Condensation_dom"/>
</dbReference>
<dbReference type="SUPFAM" id="SSF52777">
    <property type="entry name" value="CoA-dependent acyltransferases"/>
    <property type="match status" value="2"/>
</dbReference>